<feature type="compositionally biased region" description="Polar residues" evidence="1">
    <location>
        <begin position="26"/>
        <end position="40"/>
    </location>
</feature>
<dbReference type="Proteomes" id="UP001374535">
    <property type="component" value="Chromosome 6"/>
</dbReference>
<organism evidence="2 3">
    <name type="scientific">Vigna mungo</name>
    <name type="common">Black gram</name>
    <name type="synonym">Phaseolus mungo</name>
    <dbReference type="NCBI Taxonomy" id="3915"/>
    <lineage>
        <taxon>Eukaryota</taxon>
        <taxon>Viridiplantae</taxon>
        <taxon>Streptophyta</taxon>
        <taxon>Embryophyta</taxon>
        <taxon>Tracheophyta</taxon>
        <taxon>Spermatophyta</taxon>
        <taxon>Magnoliopsida</taxon>
        <taxon>eudicotyledons</taxon>
        <taxon>Gunneridae</taxon>
        <taxon>Pentapetalae</taxon>
        <taxon>rosids</taxon>
        <taxon>fabids</taxon>
        <taxon>Fabales</taxon>
        <taxon>Fabaceae</taxon>
        <taxon>Papilionoideae</taxon>
        <taxon>50 kb inversion clade</taxon>
        <taxon>NPAAA clade</taxon>
        <taxon>indigoferoid/millettioid clade</taxon>
        <taxon>Phaseoleae</taxon>
        <taxon>Vigna</taxon>
    </lineage>
</organism>
<evidence type="ECO:0000313" key="3">
    <source>
        <dbReference type="Proteomes" id="UP001374535"/>
    </source>
</evidence>
<keyword evidence="3" id="KW-1185">Reference proteome</keyword>
<sequence>MSNCYCFSFAKYTKSSHHLNERETPEPTTTAKSKSCEQATTVAREPPSIRRVVFPSPSHSVPPQCCLIAGVKKGNPRRRRFAIIFSPSNPPCRRCSKKKFSRCLQSSQPLSTAAVLPEYLDKKIFSSF</sequence>
<protein>
    <submittedName>
        <fullName evidence="2">Uncharacterized protein</fullName>
    </submittedName>
</protein>
<name>A0AAQ3N900_VIGMU</name>
<proteinExistence type="predicted"/>
<feature type="region of interest" description="Disordered" evidence="1">
    <location>
        <begin position="17"/>
        <end position="40"/>
    </location>
</feature>
<accession>A0AAQ3N900</accession>
<evidence type="ECO:0000256" key="1">
    <source>
        <dbReference type="SAM" id="MobiDB-lite"/>
    </source>
</evidence>
<dbReference type="EMBL" id="CP144695">
    <property type="protein sequence ID" value="WVZ05580.1"/>
    <property type="molecule type" value="Genomic_DNA"/>
</dbReference>
<dbReference type="AlphaFoldDB" id="A0AAQ3N900"/>
<evidence type="ECO:0000313" key="2">
    <source>
        <dbReference type="EMBL" id="WVZ05580.1"/>
    </source>
</evidence>
<reference evidence="2 3" key="1">
    <citation type="journal article" date="2023" name="Life. Sci Alliance">
        <title>Evolutionary insights into 3D genome organization and epigenetic landscape of Vigna mungo.</title>
        <authorList>
            <person name="Junaid A."/>
            <person name="Singh B."/>
            <person name="Bhatia S."/>
        </authorList>
    </citation>
    <scope>NUCLEOTIDE SEQUENCE [LARGE SCALE GENOMIC DNA]</scope>
    <source>
        <strain evidence="2">Urdbean</strain>
    </source>
</reference>
<gene>
    <name evidence="2" type="ORF">V8G54_018926</name>
</gene>